<keyword evidence="1" id="KW-0732">Signal</keyword>
<reference evidence="2" key="2">
    <citation type="journal article" date="2023" name="IMA Fungus">
        <title>Comparative genomic study of the Penicillium genus elucidates a diverse pangenome and 15 lateral gene transfer events.</title>
        <authorList>
            <person name="Petersen C."/>
            <person name="Sorensen T."/>
            <person name="Nielsen M.R."/>
            <person name="Sondergaard T.E."/>
            <person name="Sorensen J.L."/>
            <person name="Fitzpatrick D.A."/>
            <person name="Frisvad J.C."/>
            <person name="Nielsen K.L."/>
        </authorList>
    </citation>
    <scope>NUCLEOTIDE SEQUENCE</scope>
    <source>
        <strain evidence="2">IBT 26290</strain>
    </source>
</reference>
<dbReference type="RefSeq" id="XP_056539806.1">
    <property type="nucleotide sequence ID" value="XM_056692100.1"/>
</dbReference>
<comment type="caution">
    <text evidence="2">The sequence shown here is derived from an EMBL/GenBank/DDBJ whole genome shotgun (WGS) entry which is preliminary data.</text>
</comment>
<evidence type="ECO:0000256" key="1">
    <source>
        <dbReference type="SAM" id="SignalP"/>
    </source>
</evidence>
<name>A0A9W9HNI6_9EURO</name>
<gene>
    <name evidence="2" type="ORF">N7482_009976</name>
</gene>
<accession>A0A9W9HNI6</accession>
<dbReference type="EMBL" id="JAPQKN010000007">
    <property type="protein sequence ID" value="KAJ5153498.1"/>
    <property type="molecule type" value="Genomic_DNA"/>
</dbReference>
<protein>
    <submittedName>
        <fullName evidence="2">Uncharacterized protein</fullName>
    </submittedName>
</protein>
<keyword evidence="3" id="KW-1185">Reference proteome</keyword>
<feature type="signal peptide" evidence="1">
    <location>
        <begin position="1"/>
        <end position="19"/>
    </location>
</feature>
<evidence type="ECO:0000313" key="3">
    <source>
        <dbReference type="Proteomes" id="UP001149163"/>
    </source>
</evidence>
<proteinExistence type="predicted"/>
<evidence type="ECO:0000313" key="2">
    <source>
        <dbReference type="EMBL" id="KAJ5153498.1"/>
    </source>
</evidence>
<dbReference type="GeneID" id="81431276"/>
<reference evidence="2" key="1">
    <citation type="submission" date="2022-11" db="EMBL/GenBank/DDBJ databases">
        <authorList>
            <person name="Petersen C."/>
        </authorList>
    </citation>
    <scope>NUCLEOTIDE SEQUENCE</scope>
    <source>
        <strain evidence="2">IBT 26290</strain>
    </source>
</reference>
<organism evidence="2 3">
    <name type="scientific">Penicillium canariense</name>
    <dbReference type="NCBI Taxonomy" id="189055"/>
    <lineage>
        <taxon>Eukaryota</taxon>
        <taxon>Fungi</taxon>
        <taxon>Dikarya</taxon>
        <taxon>Ascomycota</taxon>
        <taxon>Pezizomycotina</taxon>
        <taxon>Eurotiomycetes</taxon>
        <taxon>Eurotiomycetidae</taxon>
        <taxon>Eurotiales</taxon>
        <taxon>Aspergillaceae</taxon>
        <taxon>Penicillium</taxon>
    </lineage>
</organism>
<feature type="chain" id="PRO_5040776408" evidence="1">
    <location>
        <begin position="20"/>
        <end position="119"/>
    </location>
</feature>
<dbReference type="AlphaFoldDB" id="A0A9W9HNI6"/>
<dbReference type="Proteomes" id="UP001149163">
    <property type="component" value="Unassembled WGS sequence"/>
</dbReference>
<sequence>MHFSQVAFLALLSSTSVVAQSGLDDWRDEWPRLIDDTGRAVYILPDTQCHAVKDLKTLEGQTIELGNIEELYNRHSVFCELYTSENCNDDSVVYENAELEAFATEWKNVQIKGALCNDH</sequence>